<evidence type="ECO:0000256" key="2">
    <source>
        <dbReference type="ARBA" id="ARBA00022679"/>
    </source>
</evidence>
<dbReference type="eggNOG" id="COG4122">
    <property type="taxonomic scope" value="Bacteria"/>
</dbReference>
<evidence type="ECO:0000313" key="5">
    <source>
        <dbReference type="Proteomes" id="UP000028933"/>
    </source>
</evidence>
<sequence length="215" mass="24823">MALFEEKFPEIERYLEDNASAEPDILKRLRKETFQKTTQPHMISGYLQGRFLSILSHMLNPKNILEIGTFTGYATLSMAEGLAEDGKIYTLDKNEDLAYLPQKYFDESEYNAQIEFILGDAKEEIKKLDVTFDLVFIDADKENYAAYIELIKPKLRKGGVVLIDNVLWYGKVIEENPKDKSTQQIKLVNKIVTEDPDFENVILPLRDGVHLIRKK</sequence>
<protein>
    <submittedName>
        <fullName evidence="4">O-methyltransferase family protein</fullName>
    </submittedName>
</protein>
<reference evidence="4" key="1">
    <citation type="journal article" date="2013" name="Lancet">
        <title>First case of E anophelis outbreak in an intensive-care unit.</title>
        <authorList>
            <person name="Teo J."/>
            <person name="Tan S.Y."/>
            <person name="Tay M."/>
            <person name="Ding Y."/>
            <person name="Kjelleberg S."/>
            <person name="Givskov M."/>
            <person name="Lin R.T."/>
            <person name="Yang L."/>
        </authorList>
    </citation>
    <scope>NUCLEOTIDE SEQUENCE [LARGE SCALE GENOMIC DNA]</scope>
    <source>
        <strain evidence="4">NUHP1</strain>
    </source>
</reference>
<accession>A0A077ED39</accession>
<name>A0A077ED39_9FLAO</name>
<dbReference type="AlphaFoldDB" id="A0A077ED39"/>
<dbReference type="GO" id="GO:0008757">
    <property type="term" value="F:S-adenosylmethionine-dependent methyltransferase activity"/>
    <property type="evidence" value="ECO:0007669"/>
    <property type="project" value="TreeGrafter"/>
</dbReference>
<dbReference type="SUPFAM" id="SSF53335">
    <property type="entry name" value="S-adenosyl-L-methionine-dependent methyltransferases"/>
    <property type="match status" value="1"/>
</dbReference>
<dbReference type="GO" id="GO:0032259">
    <property type="term" value="P:methylation"/>
    <property type="evidence" value="ECO:0007669"/>
    <property type="project" value="UniProtKB-KW"/>
</dbReference>
<dbReference type="STRING" id="1338011.BD94_0284"/>
<dbReference type="PANTHER" id="PTHR10509:SF14">
    <property type="entry name" value="CAFFEOYL-COA O-METHYLTRANSFERASE 3-RELATED"/>
    <property type="match status" value="1"/>
</dbReference>
<keyword evidence="1 4" id="KW-0489">Methyltransferase</keyword>
<evidence type="ECO:0000256" key="1">
    <source>
        <dbReference type="ARBA" id="ARBA00022603"/>
    </source>
</evidence>
<keyword evidence="3" id="KW-0949">S-adenosyl-L-methionine</keyword>
<dbReference type="InterPro" id="IPR002935">
    <property type="entry name" value="SAM_O-MeTrfase"/>
</dbReference>
<dbReference type="PANTHER" id="PTHR10509">
    <property type="entry name" value="O-METHYLTRANSFERASE-RELATED"/>
    <property type="match status" value="1"/>
</dbReference>
<dbReference type="EMBL" id="CP007547">
    <property type="protein sequence ID" value="AIL44059.1"/>
    <property type="molecule type" value="Genomic_DNA"/>
</dbReference>
<dbReference type="InterPro" id="IPR050362">
    <property type="entry name" value="Cation-dep_OMT"/>
</dbReference>
<dbReference type="RefSeq" id="WP_024564775.1">
    <property type="nucleotide sequence ID" value="NZ_CP007547.1"/>
</dbReference>
<dbReference type="PROSITE" id="PS51682">
    <property type="entry name" value="SAM_OMT_I"/>
    <property type="match status" value="1"/>
</dbReference>
<dbReference type="InterPro" id="IPR029063">
    <property type="entry name" value="SAM-dependent_MTases_sf"/>
</dbReference>
<dbReference type="GO" id="GO:0008171">
    <property type="term" value="F:O-methyltransferase activity"/>
    <property type="evidence" value="ECO:0007669"/>
    <property type="project" value="InterPro"/>
</dbReference>
<dbReference type="Gene3D" id="3.40.50.150">
    <property type="entry name" value="Vaccinia Virus protein VP39"/>
    <property type="match status" value="1"/>
</dbReference>
<dbReference type="Pfam" id="PF01596">
    <property type="entry name" value="Methyltransf_3"/>
    <property type="match status" value="1"/>
</dbReference>
<dbReference type="KEGG" id="eao:BD94_0284"/>
<proteinExistence type="predicted"/>
<gene>
    <name evidence="4" type="ORF">BD94_0284</name>
</gene>
<dbReference type="Proteomes" id="UP000028933">
    <property type="component" value="Chromosome"/>
</dbReference>
<dbReference type="CDD" id="cd02440">
    <property type="entry name" value="AdoMet_MTases"/>
    <property type="match status" value="1"/>
</dbReference>
<reference evidence="4" key="2">
    <citation type="journal article" date="2015" name="Genome Biol. Evol.">
        <title>Complete Genome Sequence and Transcriptomic Analysis of the Novel Pathogen Elizabethkingia anophelis in Response to Oxidative Stress.</title>
        <authorList>
            <person name="Li Y."/>
            <person name="Liu Y."/>
            <person name="Chew S.C."/>
            <person name="Tay M."/>
            <person name="Salido M.M."/>
            <person name="Teo J."/>
            <person name="Lauro F.M."/>
            <person name="Givskov M."/>
            <person name="Yang L."/>
        </authorList>
    </citation>
    <scope>NUCLEOTIDE SEQUENCE</scope>
    <source>
        <strain evidence="4">NUHP1</strain>
    </source>
</reference>
<evidence type="ECO:0000313" key="4">
    <source>
        <dbReference type="EMBL" id="AIL44059.1"/>
    </source>
</evidence>
<organism evidence="4 5">
    <name type="scientific">Elizabethkingia anophelis NUHP1</name>
    <dbReference type="NCBI Taxonomy" id="1338011"/>
    <lineage>
        <taxon>Bacteria</taxon>
        <taxon>Pseudomonadati</taxon>
        <taxon>Bacteroidota</taxon>
        <taxon>Flavobacteriia</taxon>
        <taxon>Flavobacteriales</taxon>
        <taxon>Weeksellaceae</taxon>
        <taxon>Elizabethkingia</taxon>
    </lineage>
</organism>
<evidence type="ECO:0000256" key="3">
    <source>
        <dbReference type="ARBA" id="ARBA00022691"/>
    </source>
</evidence>
<keyword evidence="2 4" id="KW-0808">Transferase</keyword>
<dbReference type="HOGENOM" id="CLU_067676_4_0_10"/>